<dbReference type="Gene3D" id="3.20.20.100">
    <property type="entry name" value="NADP-dependent oxidoreductase domain"/>
    <property type="match status" value="1"/>
</dbReference>
<dbReference type="PRINTS" id="PR00069">
    <property type="entry name" value="ALDKETRDTASE"/>
</dbReference>
<keyword evidence="4" id="KW-1185">Reference proteome</keyword>
<dbReference type="EMBL" id="JBHUCP010000026">
    <property type="protein sequence ID" value="MFD1533737.1"/>
    <property type="molecule type" value="Genomic_DNA"/>
</dbReference>
<keyword evidence="1" id="KW-0560">Oxidoreductase</keyword>
<evidence type="ECO:0000259" key="2">
    <source>
        <dbReference type="Pfam" id="PF00248"/>
    </source>
</evidence>
<reference evidence="4" key="1">
    <citation type="journal article" date="2019" name="Int. J. Syst. Evol. Microbiol.">
        <title>The Global Catalogue of Microorganisms (GCM) 10K type strain sequencing project: providing services to taxonomists for standard genome sequencing and annotation.</title>
        <authorList>
            <consortium name="The Broad Institute Genomics Platform"/>
            <consortium name="The Broad Institute Genome Sequencing Center for Infectious Disease"/>
            <person name="Wu L."/>
            <person name="Ma J."/>
        </authorList>
    </citation>
    <scope>NUCLEOTIDE SEQUENCE [LARGE SCALE GENOMIC DNA]</scope>
    <source>
        <strain evidence="4">JCM 12165</strain>
    </source>
</reference>
<dbReference type="InterPro" id="IPR050791">
    <property type="entry name" value="Aldo-Keto_reductase"/>
</dbReference>
<dbReference type="PANTHER" id="PTHR43625:SF40">
    <property type="entry name" value="ALDO-KETO REDUCTASE YAKC [NADP(+)]"/>
    <property type="match status" value="1"/>
</dbReference>
<gene>
    <name evidence="3" type="ORF">ACFSCY_30410</name>
</gene>
<dbReference type="InterPro" id="IPR036812">
    <property type="entry name" value="NAD(P)_OxRdtase_dom_sf"/>
</dbReference>
<proteinExistence type="predicted"/>
<evidence type="ECO:0000313" key="4">
    <source>
        <dbReference type="Proteomes" id="UP001597145"/>
    </source>
</evidence>
<feature type="domain" description="NADP-dependent oxidoreductase" evidence="2">
    <location>
        <begin position="15"/>
        <end position="293"/>
    </location>
</feature>
<dbReference type="RefSeq" id="WP_343979252.1">
    <property type="nucleotide sequence ID" value="NZ_BAAAJG010000011.1"/>
</dbReference>
<name>A0ABW4FXG4_9PSEU</name>
<protein>
    <submittedName>
        <fullName evidence="3">Aldo/keto reductase</fullName>
    </submittedName>
</protein>
<evidence type="ECO:0000313" key="3">
    <source>
        <dbReference type="EMBL" id="MFD1533737.1"/>
    </source>
</evidence>
<sequence>MPETTMGGLTVPLQGLGCMKMTEPPRPGRETADAVIGRALDLGVTFLDTAELYGNGRNEEIVGRALAHRRGEVVLATKVGARWKGDGDVQLRGDADYVRKACDASLRRLCTDVIDLYYLHRRDPAVPIEESVGAMAELVAAGKVRHLGLSEVTAEEVRAGHAVHPIAALQSSWSLAVRRVEEVVPVCAELGVGLVPYGPQGAGLFNADLETANARVAQDAPEHAGLPALVRDIAQRRGLTTGQVALAWVQQRADVWGVPVVPIPGATRVRHLEENVAALDVRLDAAELALLDRTSQPVLEGS</sequence>
<dbReference type="InterPro" id="IPR023210">
    <property type="entry name" value="NADP_OxRdtase_dom"/>
</dbReference>
<dbReference type="PANTHER" id="PTHR43625">
    <property type="entry name" value="AFLATOXIN B1 ALDEHYDE REDUCTASE"/>
    <property type="match status" value="1"/>
</dbReference>
<dbReference type="InterPro" id="IPR020471">
    <property type="entry name" value="AKR"/>
</dbReference>
<accession>A0ABW4FXG4</accession>
<organism evidence="3 4">
    <name type="scientific">Pseudonocardia aurantiaca</name>
    <dbReference type="NCBI Taxonomy" id="75290"/>
    <lineage>
        <taxon>Bacteria</taxon>
        <taxon>Bacillati</taxon>
        <taxon>Actinomycetota</taxon>
        <taxon>Actinomycetes</taxon>
        <taxon>Pseudonocardiales</taxon>
        <taxon>Pseudonocardiaceae</taxon>
        <taxon>Pseudonocardia</taxon>
    </lineage>
</organism>
<dbReference type="Proteomes" id="UP001597145">
    <property type="component" value="Unassembled WGS sequence"/>
</dbReference>
<dbReference type="SUPFAM" id="SSF51430">
    <property type="entry name" value="NAD(P)-linked oxidoreductase"/>
    <property type="match status" value="1"/>
</dbReference>
<dbReference type="Pfam" id="PF00248">
    <property type="entry name" value="Aldo_ket_red"/>
    <property type="match status" value="1"/>
</dbReference>
<comment type="caution">
    <text evidence="3">The sequence shown here is derived from an EMBL/GenBank/DDBJ whole genome shotgun (WGS) entry which is preliminary data.</text>
</comment>
<evidence type="ECO:0000256" key="1">
    <source>
        <dbReference type="ARBA" id="ARBA00023002"/>
    </source>
</evidence>